<organism evidence="1">
    <name type="scientific">Anguilla anguilla</name>
    <name type="common">European freshwater eel</name>
    <name type="synonym">Muraena anguilla</name>
    <dbReference type="NCBI Taxonomy" id="7936"/>
    <lineage>
        <taxon>Eukaryota</taxon>
        <taxon>Metazoa</taxon>
        <taxon>Chordata</taxon>
        <taxon>Craniata</taxon>
        <taxon>Vertebrata</taxon>
        <taxon>Euteleostomi</taxon>
        <taxon>Actinopterygii</taxon>
        <taxon>Neopterygii</taxon>
        <taxon>Teleostei</taxon>
        <taxon>Anguilliformes</taxon>
        <taxon>Anguillidae</taxon>
        <taxon>Anguilla</taxon>
    </lineage>
</organism>
<dbReference type="AlphaFoldDB" id="A0A0E9WEP9"/>
<evidence type="ECO:0000313" key="1">
    <source>
        <dbReference type="EMBL" id="JAH88055.1"/>
    </source>
</evidence>
<dbReference type="EMBL" id="GBXM01020522">
    <property type="protein sequence ID" value="JAH88055.1"/>
    <property type="molecule type" value="Transcribed_RNA"/>
</dbReference>
<reference evidence="1" key="1">
    <citation type="submission" date="2014-11" db="EMBL/GenBank/DDBJ databases">
        <authorList>
            <person name="Amaro Gonzalez C."/>
        </authorList>
    </citation>
    <scope>NUCLEOTIDE SEQUENCE</scope>
</reference>
<protein>
    <submittedName>
        <fullName evidence="1">Uncharacterized protein</fullName>
    </submittedName>
</protein>
<reference evidence="1" key="2">
    <citation type="journal article" date="2015" name="Fish Shellfish Immunol.">
        <title>Early steps in the European eel (Anguilla anguilla)-Vibrio vulnificus interaction in the gills: Role of the RtxA13 toxin.</title>
        <authorList>
            <person name="Callol A."/>
            <person name="Pajuelo D."/>
            <person name="Ebbesson L."/>
            <person name="Teles M."/>
            <person name="MacKenzie S."/>
            <person name="Amaro C."/>
        </authorList>
    </citation>
    <scope>NUCLEOTIDE SEQUENCE</scope>
</reference>
<accession>A0A0E9WEP9</accession>
<proteinExistence type="predicted"/>
<sequence>MTSLWLHAVCSRKTLAFLNSQNQKWHELYIMLHYRHITLHYRHLADALIQSDLHNILHSIYTASVYTAGYILKHAG</sequence>
<name>A0A0E9WEP9_ANGAN</name>